<organism evidence="2 3">
    <name type="scientific">Spirosoma sordidisoli</name>
    <dbReference type="NCBI Taxonomy" id="2502893"/>
    <lineage>
        <taxon>Bacteria</taxon>
        <taxon>Pseudomonadati</taxon>
        <taxon>Bacteroidota</taxon>
        <taxon>Cytophagia</taxon>
        <taxon>Cytophagales</taxon>
        <taxon>Cytophagaceae</taxon>
        <taxon>Spirosoma</taxon>
    </lineage>
</organism>
<keyword evidence="2" id="KW-0489">Methyltransferase</keyword>
<keyword evidence="2" id="KW-0808">Transferase</keyword>
<dbReference type="Pfam" id="PF13649">
    <property type="entry name" value="Methyltransf_25"/>
    <property type="match status" value="1"/>
</dbReference>
<comment type="caution">
    <text evidence="2">The sequence shown here is derived from an EMBL/GenBank/DDBJ whole genome shotgun (WGS) entry which is preliminary data.</text>
</comment>
<dbReference type="Gene3D" id="3.40.50.150">
    <property type="entry name" value="Vaccinia Virus protein VP39"/>
    <property type="match status" value="1"/>
</dbReference>
<dbReference type="GO" id="GO:0032259">
    <property type="term" value="P:methylation"/>
    <property type="evidence" value="ECO:0007669"/>
    <property type="project" value="UniProtKB-KW"/>
</dbReference>
<dbReference type="AlphaFoldDB" id="A0A4Q2UJ18"/>
<protein>
    <submittedName>
        <fullName evidence="2">Class I SAM-dependent methyltransferase</fullName>
    </submittedName>
</protein>
<gene>
    <name evidence="2" type="ORF">EQG79_28405</name>
</gene>
<dbReference type="CDD" id="cd02440">
    <property type="entry name" value="AdoMet_MTases"/>
    <property type="match status" value="1"/>
</dbReference>
<dbReference type="InterPro" id="IPR029063">
    <property type="entry name" value="SAM-dependent_MTases_sf"/>
</dbReference>
<dbReference type="RefSeq" id="WP_129606245.1">
    <property type="nucleotide sequence ID" value="NZ_SBLB01000012.1"/>
</dbReference>
<dbReference type="EMBL" id="SBLB01000012">
    <property type="protein sequence ID" value="RYC66759.1"/>
    <property type="molecule type" value="Genomic_DNA"/>
</dbReference>
<name>A0A4Q2UJ18_9BACT</name>
<evidence type="ECO:0000313" key="2">
    <source>
        <dbReference type="EMBL" id="RYC66759.1"/>
    </source>
</evidence>
<proteinExistence type="predicted"/>
<evidence type="ECO:0000313" key="3">
    <source>
        <dbReference type="Proteomes" id="UP000290407"/>
    </source>
</evidence>
<dbReference type="PANTHER" id="PTHR12843">
    <property type="entry name" value="PROTEIN-LYSINE N-METHYLTRANSFERASE METTL10"/>
    <property type="match status" value="1"/>
</dbReference>
<dbReference type="InterPro" id="IPR041698">
    <property type="entry name" value="Methyltransf_25"/>
</dbReference>
<accession>A0A4Q2UJ18</accession>
<keyword evidence="3" id="KW-1185">Reference proteome</keyword>
<dbReference type="GO" id="GO:0008168">
    <property type="term" value="F:methyltransferase activity"/>
    <property type="evidence" value="ECO:0007669"/>
    <property type="project" value="UniProtKB-KW"/>
</dbReference>
<sequence length="209" mass="23815">METNVPKKHWEAIYQTKQADQVSWTQIIPATSLAFIQQAQLPKSARIIDIGGGDSHLVDFLLDEGYEHISVLDISEAALSRAKKRLGNRADRVEWIVSDITEYRPKSLFDFWHDRAAFHFMNTADQISRYLATARLGVVPNGYVTIGTFSESGPEKCSGLPVRRYSEQTLTNELLRGFRKIRCITEDHITPFQTSQNFLFCSFQRSGLN</sequence>
<dbReference type="Proteomes" id="UP000290407">
    <property type="component" value="Unassembled WGS sequence"/>
</dbReference>
<dbReference type="SUPFAM" id="SSF53335">
    <property type="entry name" value="S-adenosyl-L-methionine-dependent methyltransferases"/>
    <property type="match status" value="1"/>
</dbReference>
<feature type="domain" description="Methyltransferase" evidence="1">
    <location>
        <begin position="47"/>
        <end position="136"/>
    </location>
</feature>
<evidence type="ECO:0000259" key="1">
    <source>
        <dbReference type="Pfam" id="PF13649"/>
    </source>
</evidence>
<dbReference type="PANTHER" id="PTHR12843:SF5">
    <property type="entry name" value="EEF1A LYSINE METHYLTRANSFERASE 2"/>
    <property type="match status" value="1"/>
</dbReference>
<reference evidence="2 3" key="1">
    <citation type="submission" date="2019-01" db="EMBL/GenBank/DDBJ databases">
        <title>Spirosoma flava sp. nov., a propanil-degrading bacterium isolated from herbicide-contaminated soil.</title>
        <authorList>
            <person name="Zhang L."/>
            <person name="Jiang J.-D."/>
        </authorList>
    </citation>
    <scope>NUCLEOTIDE SEQUENCE [LARGE SCALE GENOMIC DNA]</scope>
    <source>
        <strain evidence="2 3">TY50</strain>
    </source>
</reference>